<evidence type="ECO:0000256" key="2">
    <source>
        <dbReference type="SAM" id="Phobius"/>
    </source>
</evidence>
<keyword evidence="2" id="KW-1133">Transmembrane helix</keyword>
<evidence type="ECO:0000313" key="4">
    <source>
        <dbReference type="EMBL" id="GAA2014091.1"/>
    </source>
</evidence>
<dbReference type="PRINTS" id="PR00412">
    <property type="entry name" value="EPOXHYDRLASE"/>
</dbReference>
<dbReference type="PRINTS" id="PR00111">
    <property type="entry name" value="ABHYDROLASE"/>
</dbReference>
<gene>
    <name evidence="4" type="ORF">GCM10009839_06210</name>
</gene>
<dbReference type="Pfam" id="PF00561">
    <property type="entry name" value="Abhydrolase_1"/>
    <property type="match status" value="1"/>
</dbReference>
<dbReference type="PANTHER" id="PTHR43689:SF8">
    <property type="entry name" value="ALPHA_BETA-HYDROLASES SUPERFAMILY PROTEIN"/>
    <property type="match status" value="1"/>
</dbReference>
<keyword evidence="2" id="KW-0812">Transmembrane</keyword>
<protein>
    <submittedName>
        <fullName evidence="4">Alpha/beta hydrolase</fullName>
    </submittedName>
</protein>
<proteinExistence type="predicted"/>
<dbReference type="InterPro" id="IPR000073">
    <property type="entry name" value="AB_hydrolase_1"/>
</dbReference>
<dbReference type="EMBL" id="BAAAQN010000003">
    <property type="protein sequence ID" value="GAA2014091.1"/>
    <property type="molecule type" value="Genomic_DNA"/>
</dbReference>
<evidence type="ECO:0000256" key="1">
    <source>
        <dbReference type="SAM" id="MobiDB-lite"/>
    </source>
</evidence>
<dbReference type="InterPro" id="IPR029058">
    <property type="entry name" value="AB_hydrolase_fold"/>
</dbReference>
<dbReference type="InterPro" id="IPR000639">
    <property type="entry name" value="Epox_hydrolase-like"/>
</dbReference>
<organism evidence="4 5">
    <name type="scientific">Catenulispora yoronensis</name>
    <dbReference type="NCBI Taxonomy" id="450799"/>
    <lineage>
        <taxon>Bacteria</taxon>
        <taxon>Bacillati</taxon>
        <taxon>Actinomycetota</taxon>
        <taxon>Actinomycetes</taxon>
        <taxon>Catenulisporales</taxon>
        <taxon>Catenulisporaceae</taxon>
        <taxon>Catenulispora</taxon>
    </lineage>
</organism>
<evidence type="ECO:0000259" key="3">
    <source>
        <dbReference type="Pfam" id="PF00561"/>
    </source>
</evidence>
<evidence type="ECO:0000313" key="5">
    <source>
        <dbReference type="Proteomes" id="UP001500751"/>
    </source>
</evidence>
<dbReference type="GO" id="GO:0016787">
    <property type="term" value="F:hydrolase activity"/>
    <property type="evidence" value="ECO:0007669"/>
    <property type="project" value="UniProtKB-KW"/>
</dbReference>
<feature type="transmembrane region" description="Helical" evidence="2">
    <location>
        <begin position="44"/>
        <end position="62"/>
    </location>
</feature>
<reference evidence="5" key="1">
    <citation type="journal article" date="2019" name="Int. J. Syst. Evol. Microbiol.">
        <title>The Global Catalogue of Microorganisms (GCM) 10K type strain sequencing project: providing services to taxonomists for standard genome sequencing and annotation.</title>
        <authorList>
            <consortium name="The Broad Institute Genomics Platform"/>
            <consortium name="The Broad Institute Genome Sequencing Center for Infectious Disease"/>
            <person name="Wu L."/>
            <person name="Ma J."/>
        </authorList>
    </citation>
    <scope>NUCLEOTIDE SEQUENCE [LARGE SCALE GENOMIC DNA]</scope>
    <source>
        <strain evidence="5">JCM 16014</strain>
    </source>
</reference>
<dbReference type="Proteomes" id="UP001500751">
    <property type="component" value="Unassembled WGS sequence"/>
</dbReference>
<dbReference type="PANTHER" id="PTHR43689">
    <property type="entry name" value="HYDROLASE"/>
    <property type="match status" value="1"/>
</dbReference>
<keyword evidence="4" id="KW-0378">Hydrolase</keyword>
<dbReference type="Gene3D" id="3.40.50.1820">
    <property type="entry name" value="alpha/beta hydrolase"/>
    <property type="match status" value="1"/>
</dbReference>
<keyword evidence="2" id="KW-0472">Membrane</keyword>
<keyword evidence="5" id="KW-1185">Reference proteome</keyword>
<dbReference type="SUPFAM" id="SSF53474">
    <property type="entry name" value="alpha/beta-Hydrolases"/>
    <property type="match status" value="1"/>
</dbReference>
<comment type="caution">
    <text evidence="4">The sequence shown here is derived from an EMBL/GenBank/DDBJ whole genome shotgun (WGS) entry which is preliminary data.</text>
</comment>
<accession>A0ABP5F441</accession>
<name>A0ABP5F441_9ACTN</name>
<sequence length="350" mass="36845">MASSVVDTDSGPVESDDASLADDDTEAVPLLPYRSRLRRLGRRLVGIAAVVFVTTTFLSTAYNAATDRRASVPAGLSYIQTGDVSTRYRAWGSSGTPIVLVHGFIESADTWQYLAPLLAAQGHRVYALDIVGWGYTQRVGPYDIGHQARQVEAFIDALHLDRPLLVGHSSGAAVAALATLNAPQKVGGIMFLDGDGLATGAGQKTPLTHLFLNPYRTTLMRLAVRSDTVVRGIYSATCGSGCPKLDAAGLDQWRRPLEVPGAEESLWSMVNLGVAGLPPARLAELAALPLPKSVVFGGEDSSYAPDAPQTTATRIGAPPPTIIPGARHLTSVNSPEQVAAAVKELAGRKG</sequence>
<feature type="domain" description="AB hydrolase-1" evidence="3">
    <location>
        <begin position="97"/>
        <end position="194"/>
    </location>
</feature>
<feature type="region of interest" description="Disordered" evidence="1">
    <location>
        <begin position="1"/>
        <end position="21"/>
    </location>
</feature>